<keyword evidence="3" id="KW-1185">Reference proteome</keyword>
<gene>
    <name evidence="2" type="ORF">I8J32_000075</name>
</gene>
<evidence type="ECO:0000313" key="3">
    <source>
        <dbReference type="Proteomes" id="UP000639274"/>
    </source>
</evidence>
<reference evidence="2 3" key="1">
    <citation type="submission" date="2021-03" db="EMBL/GenBank/DDBJ databases">
        <title>Lysobacter sp. nov. isolated from soil of gangwondo yeongwol, south Korea.</title>
        <authorList>
            <person name="Kim K.R."/>
            <person name="Kim K.H."/>
            <person name="Jeon C.O."/>
        </authorList>
    </citation>
    <scope>NUCLEOTIDE SEQUENCE [LARGE SCALE GENOMIC DNA]</scope>
    <source>
        <strain evidence="2 3">R19</strain>
    </source>
</reference>
<dbReference type="EMBL" id="CP071518">
    <property type="protein sequence ID" value="QSX79887.1"/>
    <property type="molecule type" value="Genomic_DNA"/>
</dbReference>
<feature type="transmembrane region" description="Helical" evidence="1">
    <location>
        <begin position="12"/>
        <end position="31"/>
    </location>
</feature>
<dbReference type="AlphaFoldDB" id="A0A974Y1W8"/>
<dbReference type="InterPro" id="IPR010718">
    <property type="entry name" value="DUF1294"/>
</dbReference>
<keyword evidence="1" id="KW-0472">Membrane</keyword>
<dbReference type="KEGG" id="lsf:I8J32_000075"/>
<keyword evidence="1" id="KW-1133">Transmembrane helix</keyword>
<protein>
    <submittedName>
        <fullName evidence="2">DUF1294 domain-containing protein</fullName>
    </submittedName>
</protein>
<evidence type="ECO:0000256" key="1">
    <source>
        <dbReference type="SAM" id="Phobius"/>
    </source>
</evidence>
<dbReference type="Proteomes" id="UP000639274">
    <property type="component" value="Chromosome"/>
</dbReference>
<name>A0A974Y1W8_9GAMM</name>
<feature type="transmembrane region" description="Helical" evidence="1">
    <location>
        <begin position="79"/>
        <end position="98"/>
    </location>
</feature>
<organism evidence="2 3">
    <name type="scientific">Agrilutibacter solisilvae</name>
    <dbReference type="NCBI Taxonomy" id="2763317"/>
    <lineage>
        <taxon>Bacteria</taxon>
        <taxon>Pseudomonadati</taxon>
        <taxon>Pseudomonadota</taxon>
        <taxon>Gammaproteobacteria</taxon>
        <taxon>Lysobacterales</taxon>
        <taxon>Lysobacteraceae</taxon>
        <taxon>Agrilutibacter</taxon>
    </lineage>
</organism>
<dbReference type="Pfam" id="PF06961">
    <property type="entry name" value="DUF1294"/>
    <property type="match status" value="1"/>
</dbReference>
<accession>A0A974Y1W8</accession>
<keyword evidence="1" id="KW-0812">Transmembrane</keyword>
<evidence type="ECO:0000313" key="2">
    <source>
        <dbReference type="EMBL" id="QSX79887.1"/>
    </source>
</evidence>
<sequence length="103" mass="11777">MTWGIIEGRLPGLLPFAVGVACAVTYTAYALDKHAARRGRWRIPESTLHLLELLGGWPRALLAQHLLHHKTRKAAYRQAFWKMVVVNCAVLAGWILYWDRLPF</sequence>
<proteinExistence type="predicted"/>